<keyword evidence="4" id="KW-1185">Reference proteome</keyword>
<dbReference type="InterPro" id="IPR041664">
    <property type="entry name" value="AAA_16"/>
</dbReference>
<dbReference type="RefSeq" id="WP_407826094.1">
    <property type="nucleotide sequence ID" value="NZ_JBJLSN010000128.1"/>
</dbReference>
<dbReference type="Pfam" id="PF04471">
    <property type="entry name" value="Mrr_cat"/>
    <property type="match status" value="1"/>
</dbReference>
<protein>
    <submittedName>
        <fullName evidence="3">AAA family ATPase</fullName>
    </submittedName>
</protein>
<gene>
    <name evidence="3" type="ORF">ACJ41P_33455</name>
</gene>
<feature type="domain" description="Restriction endonuclease type IV Mrr" evidence="1">
    <location>
        <begin position="8"/>
        <end position="139"/>
    </location>
</feature>
<dbReference type="Proteomes" id="UP001628281">
    <property type="component" value="Unassembled WGS sequence"/>
</dbReference>
<proteinExistence type="predicted"/>
<organism evidence="3 4">
    <name type="scientific">Azospirillum argentinense</name>
    <dbReference type="NCBI Taxonomy" id="2970906"/>
    <lineage>
        <taxon>Bacteria</taxon>
        <taxon>Pseudomonadati</taxon>
        <taxon>Pseudomonadota</taxon>
        <taxon>Alphaproteobacteria</taxon>
        <taxon>Rhodospirillales</taxon>
        <taxon>Azospirillaceae</taxon>
        <taxon>Azospirillum</taxon>
    </lineage>
</organism>
<sequence>MFDDHFSHMTWQEFEDFVIDLLARVYGGWGLHIEKTPYQNDGGKDGYGSLLITPQSQDISSDLSLTLRLWAEVKKRSSSKVDLGDIGGHLILAIHRNVNKIIFITNGEFSDRVLKVCRQVGRRLNVSVGFIDGLALQKLQNRHPTQPLSVAPPASALPVPPAATQGLFVRTGFVAGPEDELDTVDVDLVLDRGEIGYWVCEVSGQMADFEGELALLWLTATNGNLQTALLSPPRIHIEALESLQRIVFACWRNAPGRVEAAPPVLVHADTGHPVPVTLAHGRGAMNVQPALLTSNIPSSRATIIAEIKTQFGFLAEGQGVQCAMIVADAGAGKSFLVDRVRQDLLGRGVCEVRLDGERDNRVDTVVKSILRQSFPLPADMLPTVAPEAICHWLDAAEPDDPGVHRSGGRLDAVAIAALMKGGSVQAAEPDIVNLAAATLINASSTGTLLLTFEDLHKANASVLDFLQRLAARMTSRKKGRIFLLFTTRPYVAPGAEDTERAEWESALRSFDTFSGRVAVYKLGALRRDEGCALLQASLRHLSAVEADLIMEQVGTNPFFLREALQFLRTSDTIAVDDAGAAWLQRPEGIREAVRQGTLLTATDARLKWLTAHGGDWLERFLVAAACLGKRFSRDEAAAVCGGGHEEVERGLKLCADHDVLRHARRLPGEQAPTLAFDHDLIRLAVLRDASEHRIVEVAQTLYDRPAGPGREERRMVLAYLAGAGDACLRAAEALLESANAKGNHWEALQHALIRLSLLLANDRSLSAEPFLRPHLELIDEAFTFVDPPLLQDVPEPLKIVAAVLALLDQMGHVGRIESELSTTLITLGLSQAEFARDWRGESRLRYFDGLRLFGRNQYEAAYEVFQNAEAAWREGATARSGELADVRLWIAICERHLGRLHDARATMVRALRLRCGPDWKLFEQVAANLGAFYMYADQKRAESFWSKGLRVARLKEHTGTIIHFMNDLAHLQLMRGDYEAALGAVDEADALVRNHQRFQEGIRCNLFRACAFLAQDRRAAARRALEQAEEQALANNDLRRLWRVRSNMATLAEIEGDAGQAAIRDRQSLEHMPISIEFRYPLGPNARGNRVVGALINIILRQRTMPDVYRTIPEILGPRVWEAAVSLTDELLGAPDDGREFVGGIACLFHPVGDGTRHRFLITE</sequence>
<name>A0ABW8VI31_9PROT</name>
<evidence type="ECO:0000259" key="1">
    <source>
        <dbReference type="Pfam" id="PF04471"/>
    </source>
</evidence>
<dbReference type="EMBL" id="JBJLSN010000128">
    <property type="protein sequence ID" value="MFL7906065.1"/>
    <property type="molecule type" value="Genomic_DNA"/>
</dbReference>
<dbReference type="Gene3D" id="3.40.1350.10">
    <property type="match status" value="1"/>
</dbReference>
<dbReference type="Gene3D" id="1.25.40.10">
    <property type="entry name" value="Tetratricopeptide repeat domain"/>
    <property type="match status" value="1"/>
</dbReference>
<dbReference type="InterPro" id="IPR011990">
    <property type="entry name" value="TPR-like_helical_dom_sf"/>
</dbReference>
<comment type="caution">
    <text evidence="3">The sequence shown here is derived from an EMBL/GenBank/DDBJ whole genome shotgun (WGS) entry which is preliminary data.</text>
</comment>
<evidence type="ECO:0000313" key="4">
    <source>
        <dbReference type="Proteomes" id="UP001628281"/>
    </source>
</evidence>
<feature type="domain" description="Orc1-like AAA ATPase" evidence="2">
    <location>
        <begin position="300"/>
        <end position="478"/>
    </location>
</feature>
<dbReference type="InterPro" id="IPR007560">
    <property type="entry name" value="Restrct_endonuc_IV_Mrr"/>
</dbReference>
<dbReference type="InterPro" id="IPR011856">
    <property type="entry name" value="tRNA_endonuc-like_dom_sf"/>
</dbReference>
<accession>A0ABW8VI31</accession>
<dbReference type="Pfam" id="PF13191">
    <property type="entry name" value="AAA_16"/>
    <property type="match status" value="1"/>
</dbReference>
<reference evidence="3 4" key="1">
    <citation type="submission" date="2024-11" db="EMBL/GenBank/DDBJ databases">
        <title>Draft genome sequences of two bacteria associated to sugarcane roots in Colombia.</title>
        <authorList>
            <person name="Pardo-Diaz S."/>
            <person name="Masmela-Mendoza J."/>
            <person name="Delgadillo-Duran P."/>
            <person name="Bautista E.J."/>
            <person name="Rojas-Tapias D.F."/>
        </authorList>
    </citation>
    <scope>NUCLEOTIDE SEQUENCE [LARGE SCALE GENOMIC DNA]</scope>
    <source>
        <strain evidence="3 4">Ap18</strain>
    </source>
</reference>
<dbReference type="SUPFAM" id="SSF48452">
    <property type="entry name" value="TPR-like"/>
    <property type="match status" value="1"/>
</dbReference>
<evidence type="ECO:0000259" key="2">
    <source>
        <dbReference type="Pfam" id="PF13191"/>
    </source>
</evidence>
<evidence type="ECO:0000313" key="3">
    <source>
        <dbReference type="EMBL" id="MFL7906065.1"/>
    </source>
</evidence>